<gene>
    <name evidence="3" type="ORF">HDF15_003622</name>
</gene>
<dbReference type="PANTHER" id="PTHR47618:SF1">
    <property type="entry name" value="BIFUNCTIONAL OLIGORIBONUCLEASE AND PAP PHOSPHATASE NRNA"/>
    <property type="match status" value="1"/>
</dbReference>
<dbReference type="Pfam" id="PF01368">
    <property type="entry name" value="DHH"/>
    <property type="match status" value="1"/>
</dbReference>
<reference evidence="3 4" key="1">
    <citation type="submission" date="2020-08" db="EMBL/GenBank/DDBJ databases">
        <title>Genomic Encyclopedia of Type Strains, Phase IV (KMG-V): Genome sequencing to study the core and pangenomes of soil and plant-associated prokaryotes.</title>
        <authorList>
            <person name="Whitman W."/>
        </authorList>
    </citation>
    <scope>NUCLEOTIDE SEQUENCE [LARGE SCALE GENOMIC DNA]</scope>
    <source>
        <strain evidence="3 4">X5P3</strain>
    </source>
</reference>
<name>A0A7W7ZSD3_9BACT</name>
<dbReference type="GO" id="GO:0008441">
    <property type="term" value="F:3'(2'),5'-bisphosphate nucleotidase activity"/>
    <property type="evidence" value="ECO:0007669"/>
    <property type="project" value="UniProtKB-EC"/>
</dbReference>
<evidence type="ECO:0000313" key="4">
    <source>
        <dbReference type="Proteomes" id="UP000584867"/>
    </source>
</evidence>
<protein>
    <submittedName>
        <fullName evidence="3">Phosphoesterase RecJ-like protein</fullName>
        <ecNumber evidence="3">3.1.13.3</ecNumber>
        <ecNumber evidence="3">3.1.3.7</ecNumber>
    </submittedName>
</protein>
<feature type="domain" description="DDH" evidence="1">
    <location>
        <begin position="25"/>
        <end position="167"/>
    </location>
</feature>
<dbReference type="Proteomes" id="UP000584867">
    <property type="component" value="Unassembled WGS sequence"/>
</dbReference>
<accession>A0A7W7ZSD3</accession>
<dbReference type="InterPro" id="IPR051319">
    <property type="entry name" value="Oligoribo/pAp-PDE_c-di-AMP_PDE"/>
</dbReference>
<proteinExistence type="predicted"/>
<dbReference type="InterPro" id="IPR001667">
    <property type="entry name" value="DDH_dom"/>
</dbReference>
<dbReference type="InterPro" id="IPR003156">
    <property type="entry name" value="DHHA1_dom"/>
</dbReference>
<evidence type="ECO:0000259" key="2">
    <source>
        <dbReference type="Pfam" id="PF02272"/>
    </source>
</evidence>
<dbReference type="EC" id="3.1.13.3" evidence="3"/>
<feature type="domain" description="DHHA1" evidence="2">
    <location>
        <begin position="242"/>
        <end position="325"/>
    </location>
</feature>
<dbReference type="AlphaFoldDB" id="A0A7W7ZSD3"/>
<organism evidence="3 4">
    <name type="scientific">Granulicella mallensis</name>
    <dbReference type="NCBI Taxonomy" id="940614"/>
    <lineage>
        <taxon>Bacteria</taxon>
        <taxon>Pseudomonadati</taxon>
        <taxon>Acidobacteriota</taxon>
        <taxon>Terriglobia</taxon>
        <taxon>Terriglobales</taxon>
        <taxon>Acidobacteriaceae</taxon>
        <taxon>Granulicella</taxon>
    </lineage>
</organism>
<evidence type="ECO:0000313" key="3">
    <source>
        <dbReference type="EMBL" id="MBB5065259.1"/>
    </source>
</evidence>
<comment type="caution">
    <text evidence="3">The sequence shown here is derived from an EMBL/GenBank/DDBJ whole genome shotgun (WGS) entry which is preliminary data.</text>
</comment>
<evidence type="ECO:0000259" key="1">
    <source>
        <dbReference type="Pfam" id="PF01368"/>
    </source>
</evidence>
<dbReference type="GO" id="GO:0003676">
    <property type="term" value="F:nucleic acid binding"/>
    <property type="evidence" value="ECO:0007669"/>
    <property type="project" value="InterPro"/>
</dbReference>
<dbReference type="Gene3D" id="3.90.1640.10">
    <property type="entry name" value="inorganic pyrophosphatase (n-terminal core)"/>
    <property type="match status" value="1"/>
</dbReference>
<keyword evidence="3" id="KW-0378">Hydrolase</keyword>
<dbReference type="PANTHER" id="PTHR47618">
    <property type="entry name" value="BIFUNCTIONAL OLIGORIBONUCLEASE AND PAP PHOSPHATASE NRNA"/>
    <property type="match status" value="1"/>
</dbReference>
<sequence length="334" mass="35926">MVHRSMAHEDSIAALLSLLHARESFVVTSHARPDGDAIGSALGLMHLLDGMGKRVTVAFADPIPVIYRWLPGVERIQVALPVATPMPDAAILLECDGFERTGFERQAFDRMGAGLTINIDHHLSGKTFASFNWIDPEACAVGAMIYDLAVASGTEITADMATCLYTAVLTDTGSFTYPSTIAATFALVEHLVKRGADANRIAQAVYFSNPPSKIRLLGAALGNMQIEGPVSWSWVTQAEMARAGAEVEDCEGVVNYLIGIAGVDAAVFLRELPSRKEFRLSLRSKGEVDVAQVAERFGGGGHRNASGCTLDGPLDEAIERIVAELRPDRRQPVH</sequence>
<dbReference type="SUPFAM" id="SSF64182">
    <property type="entry name" value="DHH phosphoesterases"/>
    <property type="match status" value="1"/>
</dbReference>
<dbReference type="Gene3D" id="3.10.310.30">
    <property type="match status" value="1"/>
</dbReference>
<dbReference type="EMBL" id="JACHIO010000015">
    <property type="protein sequence ID" value="MBB5065259.1"/>
    <property type="molecule type" value="Genomic_DNA"/>
</dbReference>
<dbReference type="InterPro" id="IPR038763">
    <property type="entry name" value="DHH_sf"/>
</dbReference>
<dbReference type="Pfam" id="PF02272">
    <property type="entry name" value="DHHA1"/>
    <property type="match status" value="1"/>
</dbReference>
<dbReference type="RefSeq" id="WP_260331157.1">
    <property type="nucleotide sequence ID" value="NZ_JACHIO010000015.1"/>
</dbReference>
<dbReference type="EC" id="3.1.3.7" evidence="3"/>